<feature type="transmembrane region" description="Helical" evidence="1">
    <location>
        <begin position="31"/>
        <end position="51"/>
    </location>
</feature>
<comment type="caution">
    <text evidence="2">The sequence shown here is derived from an EMBL/GenBank/DDBJ whole genome shotgun (WGS) entry which is preliminary data.</text>
</comment>
<evidence type="ECO:0000256" key="1">
    <source>
        <dbReference type="SAM" id="Phobius"/>
    </source>
</evidence>
<proteinExistence type="predicted"/>
<keyword evidence="1" id="KW-1133">Transmembrane helix</keyword>
<dbReference type="Proteomes" id="UP000472755">
    <property type="component" value="Unassembled WGS sequence"/>
</dbReference>
<evidence type="ECO:0000313" key="3">
    <source>
        <dbReference type="Proteomes" id="UP000472755"/>
    </source>
</evidence>
<dbReference type="RefSeq" id="WP_055080595.1">
    <property type="nucleotide sequence ID" value="NZ_WMZN01000044.1"/>
</dbReference>
<evidence type="ECO:0000313" key="2">
    <source>
        <dbReference type="EMBL" id="MTS28912.1"/>
    </source>
</evidence>
<organism evidence="2 3">
    <name type="scientific">Ruthenibacterium lactatiformans</name>
    <dbReference type="NCBI Taxonomy" id="1550024"/>
    <lineage>
        <taxon>Bacteria</taxon>
        <taxon>Bacillati</taxon>
        <taxon>Bacillota</taxon>
        <taxon>Clostridia</taxon>
        <taxon>Eubacteriales</taxon>
        <taxon>Oscillospiraceae</taxon>
        <taxon>Ruthenibacterium</taxon>
    </lineage>
</organism>
<reference evidence="2 3" key="1">
    <citation type="journal article" date="2019" name="Nat. Med.">
        <title>A library of human gut bacterial isolates paired with longitudinal multiomics data enables mechanistic microbiome research.</title>
        <authorList>
            <person name="Poyet M."/>
            <person name="Groussin M."/>
            <person name="Gibbons S.M."/>
            <person name="Avila-Pacheco J."/>
            <person name="Jiang X."/>
            <person name="Kearney S.M."/>
            <person name="Perrotta A.R."/>
            <person name="Berdy B."/>
            <person name="Zhao S."/>
            <person name="Lieberman T.D."/>
            <person name="Swanson P.K."/>
            <person name="Smith M."/>
            <person name="Roesemann S."/>
            <person name="Alexander J.E."/>
            <person name="Rich S.A."/>
            <person name="Livny J."/>
            <person name="Vlamakis H."/>
            <person name="Clish C."/>
            <person name="Bullock K."/>
            <person name="Deik A."/>
            <person name="Scott J."/>
            <person name="Pierce K.A."/>
            <person name="Xavier R.J."/>
            <person name="Alm E.J."/>
        </authorList>
    </citation>
    <scope>NUCLEOTIDE SEQUENCE [LARGE SCALE GENOMIC DNA]</scope>
    <source>
        <strain evidence="2 3">BIOML-A4</strain>
    </source>
</reference>
<accession>A0A6L6LVQ1</accession>
<feature type="transmembrane region" description="Helical" evidence="1">
    <location>
        <begin position="63"/>
        <end position="83"/>
    </location>
</feature>
<sequence>MGGTPGSAALQTIFGVLQGIAGDIQSGLLTVVAPIAIAVCLYFLVRMLLASDAKDVATYRKRCITTAIIVVVAFTIPGLISVMKNLGTVINGQL</sequence>
<keyword evidence="1" id="KW-0472">Membrane</keyword>
<dbReference type="AlphaFoldDB" id="A0A6L6LVQ1"/>
<dbReference type="EMBL" id="WMZU01000041">
    <property type="protein sequence ID" value="MTS28912.1"/>
    <property type="molecule type" value="Genomic_DNA"/>
</dbReference>
<name>A0A6L6LVQ1_9FIRM</name>
<protein>
    <submittedName>
        <fullName evidence="2">Uncharacterized protein</fullName>
    </submittedName>
</protein>
<keyword evidence="1" id="KW-0812">Transmembrane</keyword>
<gene>
    <name evidence="2" type="ORF">GMD59_16720</name>
</gene>